<sequence length="150" mass="17119">MSAMITLFVRSTNLSIRYVVSHFHLSKSRIFCDRNLLHSNPIMNSDTLLDSKDVYEKAEEYWSQASKDVDGMLGGFAHLHKPDIMLSKSFLTSLRTRNFLLNNDYALDCGAGIGRVTKHLLLPLFVKVDMEDVVEELILKSDEYVGMLFL</sequence>
<evidence type="ECO:0000256" key="3">
    <source>
        <dbReference type="ARBA" id="ARBA00022679"/>
    </source>
</evidence>
<evidence type="ECO:0000256" key="8">
    <source>
        <dbReference type="ARBA" id="ARBA00047306"/>
    </source>
</evidence>
<evidence type="ECO:0000256" key="7">
    <source>
        <dbReference type="ARBA" id="ARBA00043129"/>
    </source>
</evidence>
<comment type="catalytic activity">
    <reaction evidence="8">
        <text>N-terminal L-seryl-L-prolyl-L-lysyl-[protein] + 3 S-adenosyl-L-methionine = N-terminal N,N,N-trimethyl-L-seryl-L-prolyl-L-lysyl-[protein] + 3 S-adenosyl-L-homocysteine + 3 H(+)</text>
        <dbReference type="Rhea" id="RHEA:54724"/>
        <dbReference type="Rhea" id="RHEA-COMP:13789"/>
        <dbReference type="Rhea" id="RHEA-COMP:13973"/>
        <dbReference type="ChEBI" id="CHEBI:15378"/>
        <dbReference type="ChEBI" id="CHEBI:57856"/>
        <dbReference type="ChEBI" id="CHEBI:59789"/>
        <dbReference type="ChEBI" id="CHEBI:138061"/>
        <dbReference type="ChEBI" id="CHEBI:138317"/>
        <dbReference type="EC" id="2.1.1.244"/>
    </reaction>
</comment>
<accession>A0A1I7X694</accession>
<dbReference type="PANTHER" id="PTHR12753">
    <property type="entry name" value="AD-003 - RELATED"/>
    <property type="match status" value="1"/>
</dbReference>
<dbReference type="Gene3D" id="3.40.50.150">
    <property type="entry name" value="Vaccinia Virus protein VP39"/>
    <property type="match status" value="1"/>
</dbReference>
<dbReference type="GO" id="GO:0071885">
    <property type="term" value="F:N-terminal protein N-methyltransferase activity"/>
    <property type="evidence" value="ECO:0007669"/>
    <property type="project" value="UniProtKB-EC"/>
</dbReference>
<comment type="catalytic activity">
    <reaction evidence="10">
        <text>N-terminal L-alanyl-L-prolyl-L-lysyl-[protein] + 3 S-adenosyl-L-methionine = N-terminal N,N,N-trimethyl-L-alanyl-L-prolyl-L-lysyl-[protein] + 3 S-adenosyl-L-homocysteine + 3 H(+)</text>
        <dbReference type="Rhea" id="RHEA:54712"/>
        <dbReference type="Rhea" id="RHEA-COMP:13785"/>
        <dbReference type="Rhea" id="RHEA-COMP:13971"/>
        <dbReference type="ChEBI" id="CHEBI:15378"/>
        <dbReference type="ChEBI" id="CHEBI:57856"/>
        <dbReference type="ChEBI" id="CHEBI:59789"/>
        <dbReference type="ChEBI" id="CHEBI:138057"/>
        <dbReference type="ChEBI" id="CHEBI:138315"/>
        <dbReference type="EC" id="2.1.1.244"/>
    </reaction>
</comment>
<dbReference type="Pfam" id="PF05891">
    <property type="entry name" value="Methyltransf_PK"/>
    <property type="match status" value="1"/>
</dbReference>
<evidence type="ECO:0000256" key="9">
    <source>
        <dbReference type="ARBA" id="ARBA00047885"/>
    </source>
</evidence>
<evidence type="ECO:0000313" key="12">
    <source>
        <dbReference type="WBParaSite" id="Hba_13127"/>
    </source>
</evidence>
<comment type="catalytic activity">
    <reaction evidence="9">
        <text>N-terminal L-prolyl-L-prolyl-L-lysyl-[protein] + 2 S-adenosyl-L-methionine = N-terminal N,N-dimethyl-L-prolyl-L-prolyl-L-lysyl-[protein] + 2 S-adenosyl-L-homocysteine + 2 H(+)</text>
        <dbReference type="Rhea" id="RHEA:54736"/>
        <dbReference type="Rhea" id="RHEA-COMP:13787"/>
        <dbReference type="Rhea" id="RHEA-COMP:13974"/>
        <dbReference type="ChEBI" id="CHEBI:15378"/>
        <dbReference type="ChEBI" id="CHEBI:57856"/>
        <dbReference type="ChEBI" id="CHEBI:59789"/>
        <dbReference type="ChEBI" id="CHEBI:138059"/>
        <dbReference type="ChEBI" id="CHEBI:138318"/>
        <dbReference type="EC" id="2.1.1.244"/>
    </reaction>
</comment>
<proteinExistence type="inferred from homology"/>
<keyword evidence="11" id="KW-1185">Reference proteome</keyword>
<evidence type="ECO:0000256" key="4">
    <source>
        <dbReference type="ARBA" id="ARBA00022691"/>
    </source>
</evidence>
<keyword evidence="4" id="KW-0949">S-adenosyl-L-methionine</keyword>
<dbReference type="InterPro" id="IPR008576">
    <property type="entry name" value="MeTrfase_NTM1"/>
</dbReference>
<evidence type="ECO:0000256" key="5">
    <source>
        <dbReference type="ARBA" id="ARBA00039112"/>
    </source>
</evidence>
<evidence type="ECO:0000313" key="11">
    <source>
        <dbReference type="Proteomes" id="UP000095283"/>
    </source>
</evidence>
<dbReference type="InterPro" id="IPR029063">
    <property type="entry name" value="SAM-dependent_MTases_sf"/>
</dbReference>
<evidence type="ECO:0000256" key="2">
    <source>
        <dbReference type="ARBA" id="ARBA00022603"/>
    </source>
</evidence>
<dbReference type="SUPFAM" id="SSF53335">
    <property type="entry name" value="S-adenosyl-L-methionine-dependent methyltransferases"/>
    <property type="match status" value="1"/>
</dbReference>
<dbReference type="AlphaFoldDB" id="A0A1I7X694"/>
<protein>
    <recommendedName>
        <fullName evidence="6">Alpha N-terminal protein methyltransferase 1</fullName>
        <ecNumber evidence="5">2.1.1.244</ecNumber>
    </recommendedName>
    <alternativeName>
        <fullName evidence="7">X-Pro-Lys N-terminal protein methyltransferase 1</fullName>
    </alternativeName>
</protein>
<dbReference type="PANTHER" id="PTHR12753:SF0">
    <property type="entry name" value="ALPHA N-TERMINAL PROTEIN METHYLTRANSFERASE 1"/>
    <property type="match status" value="1"/>
</dbReference>
<dbReference type="GO" id="GO:0005737">
    <property type="term" value="C:cytoplasm"/>
    <property type="evidence" value="ECO:0007669"/>
    <property type="project" value="TreeGrafter"/>
</dbReference>
<dbReference type="GO" id="GO:0032259">
    <property type="term" value="P:methylation"/>
    <property type="evidence" value="ECO:0007669"/>
    <property type="project" value="UniProtKB-KW"/>
</dbReference>
<comment type="similarity">
    <text evidence="1">Belongs to the methyltransferase superfamily. NTM1 family.</text>
</comment>
<reference evidence="12" key="1">
    <citation type="submission" date="2016-11" db="UniProtKB">
        <authorList>
            <consortium name="WormBaseParasite"/>
        </authorList>
    </citation>
    <scope>IDENTIFICATION</scope>
</reference>
<dbReference type="Proteomes" id="UP000095283">
    <property type="component" value="Unplaced"/>
</dbReference>
<evidence type="ECO:0000256" key="10">
    <source>
        <dbReference type="ARBA" id="ARBA00048167"/>
    </source>
</evidence>
<evidence type="ECO:0000256" key="6">
    <source>
        <dbReference type="ARBA" id="ARBA00039449"/>
    </source>
</evidence>
<keyword evidence="2" id="KW-0489">Methyltransferase</keyword>
<dbReference type="WBParaSite" id="Hba_13127">
    <property type="protein sequence ID" value="Hba_13127"/>
    <property type="gene ID" value="Hba_13127"/>
</dbReference>
<name>A0A1I7X694_HETBA</name>
<dbReference type="EC" id="2.1.1.244" evidence="5"/>
<organism evidence="11 12">
    <name type="scientific">Heterorhabditis bacteriophora</name>
    <name type="common">Entomopathogenic nematode worm</name>
    <dbReference type="NCBI Taxonomy" id="37862"/>
    <lineage>
        <taxon>Eukaryota</taxon>
        <taxon>Metazoa</taxon>
        <taxon>Ecdysozoa</taxon>
        <taxon>Nematoda</taxon>
        <taxon>Chromadorea</taxon>
        <taxon>Rhabditida</taxon>
        <taxon>Rhabditina</taxon>
        <taxon>Rhabditomorpha</taxon>
        <taxon>Strongyloidea</taxon>
        <taxon>Heterorhabditidae</taxon>
        <taxon>Heterorhabditis</taxon>
    </lineage>
</organism>
<keyword evidence="3" id="KW-0808">Transferase</keyword>
<evidence type="ECO:0000256" key="1">
    <source>
        <dbReference type="ARBA" id="ARBA00009059"/>
    </source>
</evidence>